<dbReference type="EMBL" id="MDCE01000033">
    <property type="protein sequence ID" value="PPV05254.1"/>
    <property type="molecule type" value="Genomic_DNA"/>
</dbReference>
<protein>
    <submittedName>
        <fullName evidence="1">Uncharacterized protein</fullName>
    </submittedName>
</protein>
<reference evidence="1 2" key="1">
    <citation type="submission" date="2016-08" db="EMBL/GenBank/DDBJ databases">
        <title>Evolution of the type three secretion system and type three effector repertoires in Xanthomonas.</title>
        <authorList>
            <person name="Merda D."/>
            <person name="Briand M."/>
            <person name="Bosis E."/>
            <person name="Rousseau C."/>
            <person name="Portier P."/>
            <person name="Jacques M.-A."/>
            <person name="Fischer-Le Saux M."/>
        </authorList>
    </citation>
    <scope>NUCLEOTIDE SEQUENCE [LARGE SCALE GENOMIC DNA]</scope>
    <source>
        <strain evidence="1 2">CFBP1976</strain>
    </source>
</reference>
<gene>
    <name evidence="1" type="ORF">XbrCFBP1976_17965</name>
</gene>
<dbReference type="Proteomes" id="UP000239710">
    <property type="component" value="Unassembled WGS sequence"/>
</dbReference>
<evidence type="ECO:0000313" key="1">
    <source>
        <dbReference type="EMBL" id="PPV05254.1"/>
    </source>
</evidence>
<accession>A0ABX5BKV8</accession>
<sequence length="78" mass="8432">MAPRRCAQLFRGADALDRRRLRCNTAGAAAPSCKAAAYSNSPAHRTACCNPVPNVLCKTRKMHGTTQRAHHRLATESG</sequence>
<comment type="caution">
    <text evidence="1">The sequence shown here is derived from an EMBL/GenBank/DDBJ whole genome shotgun (WGS) entry which is preliminary data.</text>
</comment>
<organism evidence="1 2">
    <name type="scientific">Xanthomonas bromi</name>
    <dbReference type="NCBI Taxonomy" id="56449"/>
    <lineage>
        <taxon>Bacteria</taxon>
        <taxon>Pseudomonadati</taxon>
        <taxon>Pseudomonadota</taxon>
        <taxon>Gammaproteobacteria</taxon>
        <taxon>Lysobacterales</taxon>
        <taxon>Lysobacteraceae</taxon>
        <taxon>Xanthomonas</taxon>
    </lineage>
</organism>
<proteinExistence type="predicted"/>
<keyword evidence="2" id="KW-1185">Reference proteome</keyword>
<name>A0ABX5BKV8_9XANT</name>
<evidence type="ECO:0000313" key="2">
    <source>
        <dbReference type="Proteomes" id="UP000239710"/>
    </source>
</evidence>